<dbReference type="AlphaFoldDB" id="A0A3E1HEV8"/>
<dbReference type="SUPFAM" id="SSF53732">
    <property type="entry name" value="Aconitase iron-sulfur domain"/>
    <property type="match status" value="1"/>
</dbReference>
<evidence type="ECO:0000256" key="4">
    <source>
        <dbReference type="ARBA" id="ARBA00007185"/>
    </source>
</evidence>
<reference evidence="13 14" key="1">
    <citation type="submission" date="2018-07" db="EMBL/GenBank/DDBJ databases">
        <title>Whole genome sequence of Mycobacterium uberis.</title>
        <authorList>
            <person name="Benjak A."/>
        </authorList>
    </citation>
    <scope>NUCLEOTIDE SEQUENCE [LARGE SCALE GENOMIC DNA]</scope>
    <source>
        <strain evidence="13 14">Jura</strain>
    </source>
</reference>
<evidence type="ECO:0000313" key="14">
    <source>
        <dbReference type="Proteomes" id="UP000258522"/>
    </source>
</evidence>
<evidence type="ECO:0000259" key="12">
    <source>
        <dbReference type="Pfam" id="PF00330"/>
    </source>
</evidence>
<dbReference type="InterPro" id="IPR001030">
    <property type="entry name" value="Acoase/IPM_deHydtase_lsu_aba"/>
</dbReference>
<dbReference type="EC" id="4.2.1.99" evidence="5"/>
<evidence type="ECO:0000256" key="2">
    <source>
        <dbReference type="ARBA" id="ARBA00001966"/>
    </source>
</evidence>
<evidence type="ECO:0000256" key="1">
    <source>
        <dbReference type="ARBA" id="ARBA00000118"/>
    </source>
</evidence>
<accession>A0A3E1HEV8</accession>
<comment type="cofactor">
    <cofactor evidence="2">
        <name>[4Fe-4S] cluster</name>
        <dbReference type="ChEBI" id="CHEBI:49883"/>
    </cofactor>
</comment>
<keyword evidence="8" id="KW-0411">Iron-sulfur</keyword>
<comment type="similarity">
    <text evidence="4">Belongs to the aconitase/IPM isomerase family.</text>
</comment>
<name>A0A3E1HEV8_9MYCO</name>
<evidence type="ECO:0000256" key="3">
    <source>
        <dbReference type="ARBA" id="ARBA00005026"/>
    </source>
</evidence>
<comment type="caution">
    <text evidence="13">The sequence shown here is derived from an EMBL/GenBank/DDBJ whole genome shotgun (WGS) entry which is preliminary data.</text>
</comment>
<evidence type="ECO:0000256" key="6">
    <source>
        <dbReference type="ARBA" id="ARBA00022723"/>
    </source>
</evidence>
<dbReference type="InterPro" id="IPR015931">
    <property type="entry name" value="Acnase/IPM_dHydase_lsu_aba_1/3"/>
</dbReference>
<organism evidence="13 14">
    <name type="scientific">Mycobacterium uberis</name>
    <dbReference type="NCBI Taxonomy" id="2162698"/>
    <lineage>
        <taxon>Bacteria</taxon>
        <taxon>Bacillati</taxon>
        <taxon>Actinomycetota</taxon>
        <taxon>Actinomycetes</taxon>
        <taxon>Mycobacteriales</taxon>
        <taxon>Mycobacteriaceae</taxon>
        <taxon>Mycobacterium</taxon>
    </lineage>
</organism>
<dbReference type="GO" id="GO:0051536">
    <property type="term" value="F:iron-sulfur cluster binding"/>
    <property type="evidence" value="ECO:0007669"/>
    <property type="project" value="UniProtKB-KW"/>
</dbReference>
<keyword evidence="14" id="KW-1185">Reference proteome</keyword>
<evidence type="ECO:0000256" key="11">
    <source>
        <dbReference type="ARBA" id="ARBA00033025"/>
    </source>
</evidence>
<dbReference type="Proteomes" id="UP000258522">
    <property type="component" value="Unassembled WGS sequence"/>
</dbReference>
<protein>
    <recommendedName>
        <fullName evidence="5">2-methylisocitrate dehydratase</fullName>
        <ecNumber evidence="5">4.2.1.99</ecNumber>
    </recommendedName>
    <alternativeName>
        <fullName evidence="10">(2R,3S)-2-methylisocitrate dehydratase</fullName>
    </alternativeName>
    <alternativeName>
        <fullName evidence="9">(2S,3R)-3-hydroxybutane-1,2,3-tricarboxylate dehydratase</fullName>
    </alternativeName>
    <alternativeName>
        <fullName evidence="11">Probable 2-methyl-cis-aconitate hydratase</fullName>
    </alternativeName>
</protein>
<gene>
    <name evidence="13" type="ORF">MUBE_11515</name>
</gene>
<evidence type="ECO:0000256" key="10">
    <source>
        <dbReference type="ARBA" id="ARBA00031613"/>
    </source>
</evidence>
<dbReference type="Pfam" id="PF00330">
    <property type="entry name" value="Aconitase"/>
    <property type="match status" value="1"/>
</dbReference>
<dbReference type="EMBL" id="QAYL01000022">
    <property type="protein sequence ID" value="RFD24957.1"/>
    <property type="molecule type" value="Genomic_DNA"/>
</dbReference>
<dbReference type="Gene3D" id="3.30.499.10">
    <property type="entry name" value="Aconitase, domain 3"/>
    <property type="match status" value="1"/>
</dbReference>
<keyword evidence="7" id="KW-0408">Iron</keyword>
<evidence type="ECO:0000256" key="8">
    <source>
        <dbReference type="ARBA" id="ARBA00023014"/>
    </source>
</evidence>
<dbReference type="RefSeq" id="WP_116540621.1">
    <property type="nucleotide sequence ID" value="NZ_QAYL01000022.1"/>
</dbReference>
<comment type="pathway">
    <text evidence="3">Organic acid metabolism; propanoate degradation.</text>
</comment>
<sequence>MSHSWVEKVDQALIGSCTNSQLEDLEIAAQVLRGKTVVSGVRLVVTPASTGQPCSCAIRRT</sequence>
<dbReference type="PROSITE" id="PS00450">
    <property type="entry name" value="ACONITASE_1"/>
    <property type="match status" value="1"/>
</dbReference>
<evidence type="ECO:0000256" key="5">
    <source>
        <dbReference type="ARBA" id="ARBA00013250"/>
    </source>
</evidence>
<dbReference type="InterPro" id="IPR036008">
    <property type="entry name" value="Aconitase_4Fe-4S_dom"/>
</dbReference>
<dbReference type="UniPathway" id="UPA00946"/>
<feature type="domain" description="Aconitase/3-isopropylmalate dehydratase large subunit alpha/beta/alpha" evidence="12">
    <location>
        <begin position="8"/>
        <end position="50"/>
    </location>
</feature>
<proteinExistence type="inferred from homology"/>
<evidence type="ECO:0000313" key="13">
    <source>
        <dbReference type="EMBL" id="RFD24957.1"/>
    </source>
</evidence>
<evidence type="ECO:0000256" key="9">
    <source>
        <dbReference type="ARBA" id="ARBA00030846"/>
    </source>
</evidence>
<dbReference type="InterPro" id="IPR018136">
    <property type="entry name" value="Aconitase_4Fe-4S_BS"/>
</dbReference>
<comment type="catalytic activity">
    <reaction evidence="1">
        <text>(2S,3R)-3-hydroxybutane-1,2,3-tricarboxylate = 2-methyl-cis-aconitate + H2O</text>
        <dbReference type="Rhea" id="RHEA:17941"/>
        <dbReference type="ChEBI" id="CHEBI:15377"/>
        <dbReference type="ChEBI" id="CHEBI:57429"/>
        <dbReference type="ChEBI" id="CHEBI:57872"/>
        <dbReference type="EC" id="4.2.1.99"/>
    </reaction>
</comment>
<keyword evidence="6" id="KW-0479">Metal-binding</keyword>
<evidence type="ECO:0000256" key="7">
    <source>
        <dbReference type="ARBA" id="ARBA00023004"/>
    </source>
</evidence>
<dbReference type="OrthoDB" id="9802769at2"/>
<dbReference type="GO" id="GO:0046872">
    <property type="term" value="F:metal ion binding"/>
    <property type="evidence" value="ECO:0007669"/>
    <property type="project" value="UniProtKB-KW"/>
</dbReference>
<dbReference type="GO" id="GO:0047456">
    <property type="term" value="F:2-methylisocitrate dehydratase activity"/>
    <property type="evidence" value="ECO:0007669"/>
    <property type="project" value="UniProtKB-EC"/>
</dbReference>